<keyword evidence="4" id="KW-1185">Reference proteome</keyword>
<evidence type="ECO:0000313" key="4">
    <source>
        <dbReference type="Proteomes" id="UP001486565"/>
    </source>
</evidence>
<organism evidence="3 4">
    <name type="scientific">Defluviitalea saccharophila</name>
    <dbReference type="NCBI Taxonomy" id="879970"/>
    <lineage>
        <taxon>Bacteria</taxon>
        <taxon>Bacillati</taxon>
        <taxon>Bacillota</taxon>
        <taxon>Clostridia</taxon>
        <taxon>Lachnospirales</taxon>
        <taxon>Defluviitaleaceae</taxon>
        <taxon>Defluviitalea</taxon>
    </lineage>
</organism>
<evidence type="ECO:0000313" key="3">
    <source>
        <dbReference type="EMBL" id="WZL68767.1"/>
    </source>
</evidence>
<proteinExistence type="predicted"/>
<dbReference type="InterPro" id="IPR002826">
    <property type="entry name" value="MptE-like"/>
</dbReference>
<evidence type="ECO:0000259" key="1">
    <source>
        <dbReference type="Pfam" id="PF01973"/>
    </source>
</evidence>
<sequence>MSSSLYEKNVQEYMKITGKNISLYEKNSNAVLEKTKDDNYTIKINDFNREIYIHSKYSPIKEGERFVQKLSAYNIKTVFIVYGMGLGYHILQLLKYLHKENPLIIIEPNEGTLSKAFSMYDWTPIMRRDKTFIFTGTNAQELKLLLGEFINISNVDNIMLLPFSQYPNIYSVFYEKVIGEIKNYVSLFKISKNTREHFWEQFNKNFFNNLYSIFYQGTINDLKNKFNNIPAFIVSAGPSLDKNIRELQNVKDRGIIFSGGRTLPTLINHNITPHFVVSMDPGIAAYNVLKDYGDHTIPLITTVVSNDTVISEHQGDAFYISNSEYRGLVKYFTQRDMDILPLGASVANASLSIAAYLGCNPIIFIGQDLAYTDGKFHADSCSDTTLKQDGEDNDLIEVEDIDGNKVLTNSVWHAFLMWMEKFIVHNSHKTYIDATEGGAKIHGTDIMTLRQAIEKYCLKNEFIQDKINTIIKAKKIGYQDEKLQRLLMNLKVDLEKVHKISSQGFKEAHQLLNKENTDEKDIRRLNLFETQLNDLIKRNEAVADILLRIINDIDTNNEFIEKMNESKEEKCRRLINRNVALHKKIEDTAFNINKLVQSVIDQDIEIIKIFQCSISFV</sequence>
<evidence type="ECO:0000259" key="2">
    <source>
        <dbReference type="Pfam" id="PF20157"/>
    </source>
</evidence>
<dbReference type="EMBL" id="CP121687">
    <property type="protein sequence ID" value="WZL68767.1"/>
    <property type="molecule type" value="Genomic_DNA"/>
</dbReference>
<gene>
    <name evidence="3" type="ORF">QBE51_07970</name>
</gene>
<dbReference type="Proteomes" id="UP001486565">
    <property type="component" value="Chromosome"/>
</dbReference>
<protein>
    <submittedName>
        <fullName evidence="3">DUF115 domain-containing protein</fullName>
    </submittedName>
</protein>
<accession>A0ABZ2Y0D5</accession>
<feature type="domain" description="6-hydroxymethylpterin diphosphokinase MptE-like" evidence="1">
    <location>
        <begin position="204"/>
        <end position="373"/>
    </location>
</feature>
<reference evidence="3 4" key="1">
    <citation type="submission" date="2023-03" db="EMBL/GenBank/DDBJ databases">
        <title>Novel Species.</title>
        <authorList>
            <person name="Ma S."/>
        </authorList>
    </citation>
    <scope>NUCLEOTIDE SEQUENCE [LARGE SCALE GENOMIC DNA]</scope>
    <source>
        <strain evidence="3 4">LIND6LT2</strain>
    </source>
</reference>
<name>A0ABZ2Y0D5_9FIRM</name>
<dbReference type="RefSeq" id="WP_341875772.1">
    <property type="nucleotide sequence ID" value="NZ_CP121687.1"/>
</dbReference>
<dbReference type="PANTHER" id="PTHR41786">
    <property type="entry name" value="MOTILITY ACCESSORY FACTOR MAF"/>
    <property type="match status" value="1"/>
</dbReference>
<feature type="domain" description="Glycosyltransferase Maf N-terminal" evidence="2">
    <location>
        <begin position="25"/>
        <end position="128"/>
    </location>
</feature>
<dbReference type="Pfam" id="PF01973">
    <property type="entry name" value="MptE-like"/>
    <property type="match status" value="1"/>
</dbReference>
<dbReference type="InterPro" id="IPR045376">
    <property type="entry name" value="Maf_N"/>
</dbReference>
<dbReference type="Pfam" id="PF20157">
    <property type="entry name" value="Maf_flag10_N"/>
    <property type="match status" value="1"/>
</dbReference>
<dbReference type="PANTHER" id="PTHR41786:SF1">
    <property type="entry name" value="6-HYDROXYMETHYLPTERIN DIPHOSPHOKINASE MPTE-LIKE DOMAIN-CONTAINING PROTEIN"/>
    <property type="match status" value="1"/>
</dbReference>